<dbReference type="InterPro" id="IPR044751">
    <property type="entry name" value="Ion_transp-like_CBS"/>
</dbReference>
<keyword evidence="3" id="KW-1003">Cell membrane</keyword>
<dbReference type="EMBL" id="PVXQ01000017">
    <property type="protein sequence ID" value="PRR82358.1"/>
    <property type="molecule type" value="Genomic_DNA"/>
</dbReference>
<dbReference type="SUPFAM" id="SSF54631">
    <property type="entry name" value="CBS-domain pair"/>
    <property type="match status" value="1"/>
</dbReference>
<feature type="domain" description="CBS" evidence="12">
    <location>
        <begin position="226"/>
        <end position="286"/>
    </location>
</feature>
<feature type="transmembrane region" description="Helical" evidence="11">
    <location>
        <begin position="67"/>
        <end position="89"/>
    </location>
</feature>
<dbReference type="AlphaFoldDB" id="A0A2T0BER7"/>
<keyword evidence="7 9" id="KW-0129">CBS domain</keyword>
<evidence type="ECO:0000256" key="10">
    <source>
        <dbReference type="PROSITE-ProRule" id="PRU01193"/>
    </source>
</evidence>
<dbReference type="Pfam" id="PF00571">
    <property type="entry name" value="CBS"/>
    <property type="match status" value="2"/>
</dbReference>
<dbReference type="CDD" id="cd04590">
    <property type="entry name" value="CBS_pair_CorC_HlyC_assoc"/>
    <property type="match status" value="1"/>
</dbReference>
<evidence type="ECO:0000313" key="14">
    <source>
        <dbReference type="EMBL" id="PRR82358.1"/>
    </source>
</evidence>
<accession>A0A2T0BER7</accession>
<dbReference type="Gene3D" id="3.10.580.10">
    <property type="entry name" value="CBS-domain"/>
    <property type="match status" value="1"/>
</dbReference>
<organism evidence="14 15">
    <name type="scientific">Clostridium vincentii</name>
    <dbReference type="NCBI Taxonomy" id="52704"/>
    <lineage>
        <taxon>Bacteria</taxon>
        <taxon>Bacillati</taxon>
        <taxon>Bacillota</taxon>
        <taxon>Clostridia</taxon>
        <taxon>Eubacteriales</taxon>
        <taxon>Clostridiaceae</taxon>
        <taxon>Clostridium</taxon>
    </lineage>
</organism>
<dbReference type="Pfam" id="PF03471">
    <property type="entry name" value="CorC_HlyC"/>
    <property type="match status" value="1"/>
</dbReference>
<dbReference type="PANTHER" id="PTHR43099:SF2">
    <property type="entry name" value="UPF0053 PROTEIN YRKA"/>
    <property type="match status" value="1"/>
</dbReference>
<dbReference type="GO" id="GO:0050660">
    <property type="term" value="F:flavin adenine dinucleotide binding"/>
    <property type="evidence" value="ECO:0007669"/>
    <property type="project" value="InterPro"/>
</dbReference>
<dbReference type="InterPro" id="IPR036318">
    <property type="entry name" value="FAD-bd_PCMH-like_sf"/>
</dbReference>
<dbReference type="Pfam" id="PF01595">
    <property type="entry name" value="CNNM"/>
    <property type="match status" value="1"/>
</dbReference>
<dbReference type="OrthoDB" id="9798188at2"/>
<dbReference type="SMART" id="SM01091">
    <property type="entry name" value="CorC_HlyC"/>
    <property type="match status" value="1"/>
</dbReference>
<feature type="domain" description="CBS" evidence="12">
    <location>
        <begin position="288"/>
        <end position="349"/>
    </location>
</feature>
<dbReference type="GO" id="GO:0005886">
    <property type="term" value="C:plasma membrane"/>
    <property type="evidence" value="ECO:0007669"/>
    <property type="project" value="UniProtKB-SubCell"/>
</dbReference>
<dbReference type="RefSeq" id="WP_106059838.1">
    <property type="nucleotide sequence ID" value="NZ_PVXQ01000017.1"/>
</dbReference>
<protein>
    <submittedName>
        <fullName evidence="14">Magnesium and cobalt efflux protein CorC</fullName>
    </submittedName>
</protein>
<dbReference type="Proteomes" id="UP000239471">
    <property type="component" value="Unassembled WGS sequence"/>
</dbReference>
<dbReference type="InterPro" id="IPR002550">
    <property type="entry name" value="CNNM"/>
</dbReference>
<comment type="similarity">
    <text evidence="2">Belongs to the UPF0053 family.</text>
</comment>
<evidence type="ECO:0000256" key="5">
    <source>
        <dbReference type="ARBA" id="ARBA00022737"/>
    </source>
</evidence>
<dbReference type="InterPro" id="IPR016169">
    <property type="entry name" value="FAD-bd_PCMH_sub2"/>
</dbReference>
<evidence type="ECO:0000256" key="4">
    <source>
        <dbReference type="ARBA" id="ARBA00022692"/>
    </source>
</evidence>
<feature type="transmembrane region" description="Helical" evidence="11">
    <location>
        <begin position="141"/>
        <end position="160"/>
    </location>
</feature>
<dbReference type="InterPro" id="IPR051676">
    <property type="entry name" value="UPF0053_domain"/>
</dbReference>
<keyword evidence="6 10" id="KW-1133">Transmembrane helix</keyword>
<keyword evidence="5" id="KW-0677">Repeat</keyword>
<name>A0A2T0BER7_9CLOT</name>
<keyword evidence="15" id="KW-1185">Reference proteome</keyword>
<dbReference type="PROSITE" id="PS51371">
    <property type="entry name" value="CBS"/>
    <property type="match status" value="2"/>
</dbReference>
<feature type="domain" description="CNNM transmembrane" evidence="13">
    <location>
        <begin position="7"/>
        <end position="207"/>
    </location>
</feature>
<evidence type="ECO:0000256" key="2">
    <source>
        <dbReference type="ARBA" id="ARBA00006337"/>
    </source>
</evidence>
<evidence type="ECO:0000256" key="9">
    <source>
        <dbReference type="PROSITE-ProRule" id="PRU00703"/>
    </source>
</evidence>
<evidence type="ECO:0000256" key="3">
    <source>
        <dbReference type="ARBA" id="ARBA00022475"/>
    </source>
</evidence>
<proteinExistence type="inferred from homology"/>
<feature type="transmembrane region" description="Helical" evidence="11">
    <location>
        <begin position="109"/>
        <end position="129"/>
    </location>
</feature>
<evidence type="ECO:0000256" key="11">
    <source>
        <dbReference type="SAM" id="Phobius"/>
    </source>
</evidence>
<dbReference type="InterPro" id="IPR000644">
    <property type="entry name" value="CBS_dom"/>
</dbReference>
<comment type="caution">
    <text evidence="14">The sequence shown here is derived from an EMBL/GenBank/DDBJ whole genome shotgun (WGS) entry which is preliminary data.</text>
</comment>
<evidence type="ECO:0000313" key="15">
    <source>
        <dbReference type="Proteomes" id="UP000239471"/>
    </source>
</evidence>
<evidence type="ECO:0000256" key="6">
    <source>
        <dbReference type="ARBA" id="ARBA00022989"/>
    </source>
</evidence>
<evidence type="ECO:0000256" key="8">
    <source>
        <dbReference type="ARBA" id="ARBA00023136"/>
    </source>
</evidence>
<dbReference type="PANTHER" id="PTHR43099">
    <property type="entry name" value="UPF0053 PROTEIN YRKA"/>
    <property type="match status" value="1"/>
</dbReference>
<dbReference type="Gene3D" id="3.30.465.10">
    <property type="match status" value="1"/>
</dbReference>
<comment type="subcellular location">
    <subcellularLocation>
        <location evidence="1">Cell membrane</location>
        <topology evidence="1">Multi-pass membrane protein</topology>
    </subcellularLocation>
</comment>
<dbReference type="FunFam" id="3.10.580.10:FF:000002">
    <property type="entry name" value="Magnesium/cobalt efflux protein CorC"/>
    <property type="match status" value="1"/>
</dbReference>
<dbReference type="InterPro" id="IPR046342">
    <property type="entry name" value="CBS_dom_sf"/>
</dbReference>
<evidence type="ECO:0000259" key="13">
    <source>
        <dbReference type="PROSITE" id="PS51846"/>
    </source>
</evidence>
<sequence>MDEGPVLNAINISNILLLVALTLINAFFASAEMAIVSVNKNRIRMLANEGNKRAESLYKLIGEPTKFLSTVQVGITLAGFFASASAATAFSDPLGQVLINLNIPYGSQIAFVGVTIILSYFTLVFGELFPKRIALANAESISMIVVGPILFISKILTPFIKILSLSTSGLVKISGLQKKELEEKVTKEEIRALVQEGEISGSIKQSEMKMLQGVFEFDDKKAEKIMTPRTDVYCIDIEANLDTYIDELLEKRYTRVPVYEEEIDNIIGILYMKDFLLEAKKKGFDNVILRDILIEPYFVPECKKIQELFKDMKASKSKMAIIIDEYGGFSGIITTEDVVEEIMGEINDEYQSDDEEIIKVTDRTFLVHGSTPLEEIKDKLGIDIESDDIDTISGFLINLIGNIPIETENKIIELNEVTYKVEKVTDKRIETIMITI</sequence>
<dbReference type="InterPro" id="IPR005170">
    <property type="entry name" value="Transptr-assoc_dom"/>
</dbReference>
<keyword evidence="8 10" id="KW-0472">Membrane</keyword>
<keyword evidence="4 10" id="KW-0812">Transmembrane</keyword>
<dbReference type="PROSITE" id="PS51846">
    <property type="entry name" value="CNNM"/>
    <property type="match status" value="1"/>
</dbReference>
<evidence type="ECO:0000256" key="7">
    <source>
        <dbReference type="ARBA" id="ARBA00023122"/>
    </source>
</evidence>
<evidence type="ECO:0000256" key="1">
    <source>
        <dbReference type="ARBA" id="ARBA00004651"/>
    </source>
</evidence>
<feature type="transmembrane region" description="Helical" evidence="11">
    <location>
        <begin position="12"/>
        <end position="36"/>
    </location>
</feature>
<gene>
    <name evidence="14" type="primary">corC_1</name>
    <name evidence="14" type="ORF">CLVI_18640</name>
</gene>
<evidence type="ECO:0000259" key="12">
    <source>
        <dbReference type="PROSITE" id="PS51371"/>
    </source>
</evidence>
<dbReference type="SUPFAM" id="SSF56176">
    <property type="entry name" value="FAD-binding/transporter-associated domain-like"/>
    <property type="match status" value="1"/>
</dbReference>
<reference evidence="14 15" key="1">
    <citation type="submission" date="2018-03" db="EMBL/GenBank/DDBJ databases">
        <title>Genome sequence of Clostridium vincentii DSM 10228.</title>
        <authorList>
            <person name="Poehlein A."/>
            <person name="Daniel R."/>
        </authorList>
    </citation>
    <scope>NUCLEOTIDE SEQUENCE [LARGE SCALE GENOMIC DNA]</scope>
    <source>
        <strain evidence="14 15">DSM 10228</strain>
    </source>
</reference>